<gene>
    <name evidence="2" type="ORF">GO986_14110</name>
</gene>
<reference evidence="2 3" key="1">
    <citation type="submission" date="2019-12" db="EMBL/GenBank/DDBJ databases">
        <title>Deinococcus sp. HMF7620 Genome sequencing and assembly.</title>
        <authorList>
            <person name="Kang H."/>
            <person name="Kim H."/>
            <person name="Joh K."/>
        </authorList>
    </citation>
    <scope>NUCLEOTIDE SEQUENCE [LARGE SCALE GENOMIC DNA]</scope>
    <source>
        <strain evidence="2 3">HMF7620</strain>
    </source>
</reference>
<comment type="caution">
    <text evidence="2">The sequence shown here is derived from an EMBL/GenBank/DDBJ whole genome shotgun (WGS) entry which is preliminary data.</text>
</comment>
<feature type="region of interest" description="Disordered" evidence="1">
    <location>
        <begin position="14"/>
        <end position="36"/>
    </location>
</feature>
<dbReference type="AlphaFoldDB" id="A0A7C9HSL2"/>
<evidence type="ECO:0000256" key="1">
    <source>
        <dbReference type="SAM" id="MobiDB-lite"/>
    </source>
</evidence>
<dbReference type="EMBL" id="WQLB01000020">
    <property type="protein sequence ID" value="MVN87892.1"/>
    <property type="molecule type" value="Genomic_DNA"/>
</dbReference>
<dbReference type="RefSeq" id="WP_157459953.1">
    <property type="nucleotide sequence ID" value="NZ_WQLB01000020.1"/>
</dbReference>
<accession>A0A7C9HSL2</accession>
<dbReference type="Proteomes" id="UP000483286">
    <property type="component" value="Unassembled WGS sequence"/>
</dbReference>
<organism evidence="2 3">
    <name type="scientific">Deinococcus arboris</name>
    <dbReference type="NCBI Taxonomy" id="2682977"/>
    <lineage>
        <taxon>Bacteria</taxon>
        <taxon>Thermotogati</taxon>
        <taxon>Deinococcota</taxon>
        <taxon>Deinococci</taxon>
        <taxon>Deinococcales</taxon>
        <taxon>Deinococcaceae</taxon>
        <taxon>Deinococcus</taxon>
    </lineage>
</organism>
<sequence length="202" mass="21425">MSQPRRTLHTLIRLGRALREPDPKDDAPASPLSAARQAASALVTPAVQGAAGRLKTGARGLRDQAQARADSRLEQLLGERRAGQPGDPETLAALAARRAAREARAAQLRARETLLGQAQTPEQRQVLRAVVAVTPWAGGEAGTLRYTELLDRLAPGGGAGREMAVHRALWTLAEQHILAVSPHGEVTAVRPGPLLALPSSQR</sequence>
<evidence type="ECO:0000313" key="2">
    <source>
        <dbReference type="EMBL" id="MVN87892.1"/>
    </source>
</evidence>
<keyword evidence="3" id="KW-1185">Reference proteome</keyword>
<evidence type="ECO:0000313" key="3">
    <source>
        <dbReference type="Proteomes" id="UP000483286"/>
    </source>
</evidence>
<protein>
    <submittedName>
        <fullName evidence="2">Uncharacterized protein</fullName>
    </submittedName>
</protein>
<name>A0A7C9HSL2_9DEIO</name>
<feature type="compositionally biased region" description="Basic and acidic residues" evidence="1">
    <location>
        <begin position="17"/>
        <end position="27"/>
    </location>
</feature>
<proteinExistence type="predicted"/>